<comment type="pathway">
    <text evidence="3">Carbohydrate biosynthesis; dTDP-L-rhamnose biosynthesis.</text>
</comment>
<reference evidence="5 6" key="1">
    <citation type="submission" date="2017-04" db="EMBL/GenBank/DDBJ databases">
        <authorList>
            <person name="Afonso C.L."/>
            <person name="Miller P.J."/>
            <person name="Scott M.A."/>
            <person name="Spackman E."/>
            <person name="Goraichik I."/>
            <person name="Dimitrov K.M."/>
            <person name="Suarez D.L."/>
            <person name="Swayne D.E."/>
        </authorList>
    </citation>
    <scope>NUCLEOTIDE SEQUENCE [LARGE SCALE GENOMIC DNA]</scope>
    <source>
        <strain evidence="5 6">609q</strain>
    </source>
</reference>
<dbReference type="InterPro" id="IPR011051">
    <property type="entry name" value="RmlC_Cupin_sf"/>
</dbReference>
<feature type="active site" description="Proton donor" evidence="1">
    <location>
        <position position="135"/>
    </location>
</feature>
<dbReference type="GO" id="GO:0008830">
    <property type="term" value="F:dTDP-4-dehydrorhamnose 3,5-epimerase activity"/>
    <property type="evidence" value="ECO:0007669"/>
    <property type="project" value="UniProtKB-UniRule"/>
</dbReference>
<feature type="site" description="Participates in a stacking interaction with the thymidine ring of dTDP-4-oxo-6-deoxyglucose" evidence="2">
    <location>
        <position position="141"/>
    </location>
</feature>
<comment type="subunit">
    <text evidence="3">Homodimer.</text>
</comment>
<evidence type="ECO:0000256" key="2">
    <source>
        <dbReference type="PIRSR" id="PIRSR600888-3"/>
    </source>
</evidence>
<dbReference type="EC" id="5.1.3.13" evidence="3"/>
<name>A0A256LHK3_9LACO</name>
<evidence type="ECO:0000313" key="6">
    <source>
        <dbReference type="Proteomes" id="UP000215828"/>
    </source>
</evidence>
<comment type="similarity">
    <text evidence="3">Belongs to the dTDP-4-dehydrorhamnose 3,5-epimerase family.</text>
</comment>
<accession>A0A256LHK3</accession>
<comment type="caution">
    <text evidence="5">The sequence shown here is derived from an EMBL/GenBank/DDBJ whole genome shotgun (WGS) entry which is preliminary data.</text>
</comment>
<dbReference type="Gene3D" id="2.60.120.10">
    <property type="entry name" value="Jelly Rolls"/>
    <property type="match status" value="1"/>
</dbReference>
<dbReference type="GO" id="GO:0000271">
    <property type="term" value="P:polysaccharide biosynthetic process"/>
    <property type="evidence" value="ECO:0007669"/>
    <property type="project" value="TreeGrafter"/>
</dbReference>
<reference evidence="6 7" key="3">
    <citation type="submission" date="2017-09" db="EMBL/GenBank/DDBJ databases">
        <title>Tripartite evolution among Lactobacillus johnsonii, Lactobacillus taiwanensis, Lactobacillus reuteri and their rodent host.</title>
        <authorList>
            <person name="Wang T."/>
            <person name="Knowles S."/>
            <person name="Cheng C."/>
        </authorList>
    </citation>
    <scope>NUCLEOTIDE SEQUENCE [LARGE SCALE GENOMIC DNA]</scope>
    <source>
        <strain evidence="5 6">609q</strain>
        <strain evidence="4 7">609u</strain>
    </source>
</reference>
<dbReference type="PANTHER" id="PTHR21047">
    <property type="entry name" value="DTDP-6-DEOXY-D-GLUCOSE-3,5 EPIMERASE"/>
    <property type="match status" value="1"/>
</dbReference>
<comment type="function">
    <text evidence="3">Catalyzes the epimerization of the C3' and C5'positions of dTDP-6-deoxy-D-xylo-4-hexulose, forming dTDP-6-deoxy-L-lyxo-4-hexulose.</text>
</comment>
<dbReference type="UniPathway" id="UPA00124"/>
<dbReference type="Pfam" id="PF00908">
    <property type="entry name" value="dTDP_sugar_isom"/>
    <property type="match status" value="1"/>
</dbReference>
<evidence type="ECO:0000256" key="1">
    <source>
        <dbReference type="PIRSR" id="PIRSR600888-1"/>
    </source>
</evidence>
<evidence type="ECO:0000256" key="3">
    <source>
        <dbReference type="RuleBase" id="RU364069"/>
    </source>
</evidence>
<protein>
    <recommendedName>
        <fullName evidence="3">dTDP-4-dehydrorhamnose 3,5-epimerase</fullName>
        <ecNumber evidence="3">5.1.3.13</ecNumber>
    </recommendedName>
    <alternativeName>
        <fullName evidence="3">Thymidine diphospho-4-keto-rhamnose 3,5-epimerase</fullName>
    </alternativeName>
</protein>
<evidence type="ECO:0000313" key="4">
    <source>
        <dbReference type="EMBL" id="OYR88141.1"/>
    </source>
</evidence>
<proteinExistence type="inferred from homology"/>
<dbReference type="EMBL" id="NGNV01000018">
    <property type="protein sequence ID" value="OYR88141.1"/>
    <property type="molecule type" value="Genomic_DNA"/>
</dbReference>
<dbReference type="AlphaFoldDB" id="A0A256LHK3"/>
<dbReference type="EMBL" id="NGNX01000006">
    <property type="protein sequence ID" value="OYR92919.1"/>
    <property type="molecule type" value="Genomic_DNA"/>
</dbReference>
<dbReference type="Proteomes" id="UP000215828">
    <property type="component" value="Unassembled WGS sequence"/>
</dbReference>
<dbReference type="PANTHER" id="PTHR21047:SF2">
    <property type="entry name" value="THYMIDINE DIPHOSPHO-4-KETO-RHAMNOSE 3,5-EPIMERASE"/>
    <property type="match status" value="1"/>
</dbReference>
<feature type="active site" description="Proton acceptor" evidence="1">
    <location>
        <position position="66"/>
    </location>
</feature>
<gene>
    <name evidence="4" type="ORF">CBF53_04955</name>
    <name evidence="5" type="ORF">CBF70_02495</name>
</gene>
<dbReference type="CDD" id="cd00438">
    <property type="entry name" value="cupin_RmlC"/>
    <property type="match status" value="1"/>
</dbReference>
<evidence type="ECO:0000313" key="5">
    <source>
        <dbReference type="EMBL" id="OYR92919.1"/>
    </source>
</evidence>
<dbReference type="InterPro" id="IPR014710">
    <property type="entry name" value="RmlC-like_jellyroll"/>
</dbReference>
<dbReference type="InterPro" id="IPR000888">
    <property type="entry name" value="RmlC-like"/>
</dbReference>
<organism evidence="5 6">
    <name type="scientific">Lactobacillus taiwanensis</name>
    <dbReference type="NCBI Taxonomy" id="508451"/>
    <lineage>
        <taxon>Bacteria</taxon>
        <taxon>Bacillati</taxon>
        <taxon>Bacillota</taxon>
        <taxon>Bacilli</taxon>
        <taxon>Lactobacillales</taxon>
        <taxon>Lactobacillaceae</taxon>
        <taxon>Lactobacillus</taxon>
    </lineage>
</organism>
<dbReference type="GO" id="GO:0019305">
    <property type="term" value="P:dTDP-rhamnose biosynthetic process"/>
    <property type="evidence" value="ECO:0007669"/>
    <property type="project" value="UniProtKB-UniRule"/>
</dbReference>
<keyword evidence="7" id="KW-1185">Reference proteome</keyword>
<dbReference type="GeneID" id="83570520"/>
<dbReference type="Proteomes" id="UP000216316">
    <property type="component" value="Unassembled WGS sequence"/>
</dbReference>
<keyword evidence="3" id="KW-0413">Isomerase</keyword>
<reference evidence="4 7" key="2">
    <citation type="submission" date="2017-05" db="EMBL/GenBank/DDBJ databases">
        <authorList>
            <person name="Lin X.B."/>
            <person name="Stothard P."/>
            <person name="Tasseva G."/>
            <person name="Walter J."/>
        </authorList>
    </citation>
    <scope>NUCLEOTIDE SEQUENCE [LARGE SCALE GENOMIC DNA]</scope>
    <source>
        <strain evidence="4 7">609u</strain>
    </source>
</reference>
<comment type="catalytic activity">
    <reaction evidence="3">
        <text>dTDP-4-dehydro-6-deoxy-alpha-D-glucose = dTDP-4-dehydro-beta-L-rhamnose</text>
        <dbReference type="Rhea" id="RHEA:16969"/>
        <dbReference type="ChEBI" id="CHEBI:57649"/>
        <dbReference type="ChEBI" id="CHEBI:62830"/>
        <dbReference type="EC" id="5.1.3.13"/>
    </reaction>
</comment>
<dbReference type="RefSeq" id="WP_004897504.1">
    <property type="nucleotide sequence ID" value="NZ_CAJUTI010000002.1"/>
</dbReference>
<evidence type="ECO:0000313" key="7">
    <source>
        <dbReference type="Proteomes" id="UP000216316"/>
    </source>
</evidence>
<dbReference type="NCBIfam" id="TIGR01221">
    <property type="entry name" value="rmlC"/>
    <property type="match status" value="1"/>
</dbReference>
<sequence>MGQIKVEKNVGGIEGLAVITPTVHGDDRGYFMETFNQRDMMDAGFSINFVQDNQSSSTKGVLRGLHFQKKYPQIKLVRAVRGSVFDVAVDLRSDSKTYGKWYGVELTAENKKQFLIPQGFAHGFLVLSDEAEFCYKVNDFWHPNDEGGMAWNDPEIGIEWPHLKGDYPGSPDASGYTLDDGTKLTLSDRDQEWKGLKDTFKF</sequence>
<dbReference type="GO" id="GO:0005829">
    <property type="term" value="C:cytosol"/>
    <property type="evidence" value="ECO:0007669"/>
    <property type="project" value="TreeGrafter"/>
</dbReference>
<dbReference type="SUPFAM" id="SSF51182">
    <property type="entry name" value="RmlC-like cupins"/>
    <property type="match status" value="1"/>
</dbReference>